<dbReference type="OrthoDB" id="189843at2"/>
<feature type="compositionally biased region" description="Basic and acidic residues" evidence="2">
    <location>
        <begin position="12"/>
        <end position="22"/>
    </location>
</feature>
<feature type="compositionally biased region" description="Pro residues" evidence="2">
    <location>
        <begin position="71"/>
        <end position="96"/>
    </location>
</feature>
<organism evidence="3 4">
    <name type="scientific">Azospirillum lipoferum (strain 4B)</name>
    <dbReference type="NCBI Taxonomy" id="862719"/>
    <lineage>
        <taxon>Bacteria</taxon>
        <taxon>Pseudomonadati</taxon>
        <taxon>Pseudomonadota</taxon>
        <taxon>Alphaproteobacteria</taxon>
        <taxon>Rhodospirillales</taxon>
        <taxon>Azospirillaceae</taxon>
        <taxon>Azospirillum</taxon>
    </lineage>
</organism>
<gene>
    <name evidence="3" type="ordered locus">AZOLI_0054</name>
</gene>
<name>G7Z7M6_AZOL4</name>
<evidence type="ECO:0000256" key="2">
    <source>
        <dbReference type="SAM" id="MobiDB-lite"/>
    </source>
</evidence>
<evidence type="ECO:0000313" key="4">
    <source>
        <dbReference type="Proteomes" id="UP000005667"/>
    </source>
</evidence>
<dbReference type="AlphaFoldDB" id="G7Z7M6"/>
<feature type="region of interest" description="Disordered" evidence="2">
    <location>
        <begin position="69"/>
        <end position="99"/>
    </location>
</feature>
<keyword evidence="4" id="KW-1185">Reference proteome</keyword>
<protein>
    <submittedName>
        <fullName evidence="3">Uncharacterized protein</fullName>
    </submittedName>
</protein>
<accession>G7Z7M6</accession>
<evidence type="ECO:0000256" key="1">
    <source>
        <dbReference type="SAM" id="Coils"/>
    </source>
</evidence>
<sequence>MRGMTYQGPRAGGDRLRRNPTRMDPDKLAKVLAMAESEHQGEALSALRAARIMLSRAGLSFRDLAERARTPVPPPAAEPPPAVEPAGAPAPPPPPDELVRGLRRQVKDLELELATLRRQLDKASGDADRQREEADRWRTLARETAEKLWDMGKALERKHSRHADTDKRRAVLELLQDPGSALLSDREIARRVGVSPHDVSHWRRRMAIVGRKLRLLPVVPRGRGLWGGPSAIGLGAARLGRHPSGERERQRWLGFAGEVTIAERGSRRGLAPCGRPTYGRST</sequence>
<dbReference type="STRING" id="862719.AZOLI_0054"/>
<dbReference type="EMBL" id="FQ311868">
    <property type="protein sequence ID" value="CBS85478.1"/>
    <property type="molecule type" value="Genomic_DNA"/>
</dbReference>
<dbReference type="Proteomes" id="UP000005667">
    <property type="component" value="Chromosome"/>
</dbReference>
<dbReference type="KEGG" id="ali:AZOLI_0054"/>
<evidence type="ECO:0000313" key="3">
    <source>
        <dbReference type="EMBL" id="CBS85478.1"/>
    </source>
</evidence>
<feature type="coiled-coil region" evidence="1">
    <location>
        <begin position="99"/>
        <end position="133"/>
    </location>
</feature>
<feature type="region of interest" description="Disordered" evidence="2">
    <location>
        <begin position="1"/>
        <end position="22"/>
    </location>
</feature>
<keyword evidence="1" id="KW-0175">Coiled coil</keyword>
<proteinExistence type="predicted"/>
<dbReference type="HOGENOM" id="CLU_1056232_0_0_5"/>
<reference evidence="4" key="1">
    <citation type="journal article" date="2011" name="PLoS Genet.">
        <title>Azospirillum genomes reveal transition of bacteria from aquatic to terrestrial environments.</title>
        <authorList>
            <person name="Wisniewski-Dye F."/>
            <person name="Borziak K."/>
            <person name="Khalsa-Moyers G."/>
            <person name="Alexandre G."/>
            <person name="Sukharnikov L.O."/>
            <person name="Wuichet K."/>
            <person name="Hurst G.B."/>
            <person name="McDonald W.H."/>
            <person name="Robertson J.S."/>
            <person name="Barbe V."/>
            <person name="Calteau A."/>
            <person name="Rouy Z."/>
            <person name="Mangenot S."/>
            <person name="Prigent-Combaret C."/>
            <person name="Normand P."/>
            <person name="Boyer M."/>
            <person name="Siguier P."/>
            <person name="Dessaux Y."/>
            <person name="Elmerich C."/>
            <person name="Condemine G."/>
            <person name="Krishnen G."/>
            <person name="Kennedy I."/>
            <person name="Paterson A.H."/>
            <person name="Gonzalez V."/>
            <person name="Mavingui P."/>
            <person name="Zhulin I.B."/>
        </authorList>
    </citation>
    <scope>NUCLEOTIDE SEQUENCE [LARGE SCALE GENOMIC DNA]</scope>
    <source>
        <strain evidence="4">4B</strain>
    </source>
</reference>